<dbReference type="EMBL" id="BAABME010000435">
    <property type="protein sequence ID" value="GAA0142740.1"/>
    <property type="molecule type" value="Genomic_DNA"/>
</dbReference>
<evidence type="ECO:0000313" key="2">
    <source>
        <dbReference type="Proteomes" id="UP001454036"/>
    </source>
</evidence>
<protein>
    <submittedName>
        <fullName evidence="1">Uncharacterized protein</fullName>
    </submittedName>
</protein>
<evidence type="ECO:0000313" key="1">
    <source>
        <dbReference type="EMBL" id="GAA0142740.1"/>
    </source>
</evidence>
<sequence>MRSLCDLRDTLVAMFGGRAEVVVGLEGCCVGVNWCLNWFMRSFGRPVLRGPPRSPDNTFPLAAHSPVQFGRASGIGLVFEGICPLSTAQSSGY</sequence>
<dbReference type="AlphaFoldDB" id="A0AAV3NTS1"/>
<gene>
    <name evidence="1" type="ORF">LIER_03570</name>
</gene>
<reference evidence="1 2" key="1">
    <citation type="submission" date="2024-01" db="EMBL/GenBank/DDBJ databases">
        <title>The complete chloroplast genome sequence of Lithospermum erythrorhizon: insights into the phylogenetic relationship among Boraginaceae species and the maternal lineages of purple gromwells.</title>
        <authorList>
            <person name="Okada T."/>
            <person name="Watanabe K."/>
        </authorList>
    </citation>
    <scope>NUCLEOTIDE SEQUENCE [LARGE SCALE GENOMIC DNA]</scope>
</reference>
<comment type="caution">
    <text evidence="1">The sequence shown here is derived from an EMBL/GenBank/DDBJ whole genome shotgun (WGS) entry which is preliminary data.</text>
</comment>
<name>A0AAV3NTS1_LITER</name>
<accession>A0AAV3NTS1</accession>
<proteinExistence type="predicted"/>
<dbReference type="Proteomes" id="UP001454036">
    <property type="component" value="Unassembled WGS sequence"/>
</dbReference>
<organism evidence="1 2">
    <name type="scientific">Lithospermum erythrorhizon</name>
    <name type="common">Purple gromwell</name>
    <name type="synonym">Lithospermum officinale var. erythrorhizon</name>
    <dbReference type="NCBI Taxonomy" id="34254"/>
    <lineage>
        <taxon>Eukaryota</taxon>
        <taxon>Viridiplantae</taxon>
        <taxon>Streptophyta</taxon>
        <taxon>Embryophyta</taxon>
        <taxon>Tracheophyta</taxon>
        <taxon>Spermatophyta</taxon>
        <taxon>Magnoliopsida</taxon>
        <taxon>eudicotyledons</taxon>
        <taxon>Gunneridae</taxon>
        <taxon>Pentapetalae</taxon>
        <taxon>asterids</taxon>
        <taxon>lamiids</taxon>
        <taxon>Boraginales</taxon>
        <taxon>Boraginaceae</taxon>
        <taxon>Boraginoideae</taxon>
        <taxon>Lithospermeae</taxon>
        <taxon>Lithospermum</taxon>
    </lineage>
</organism>
<keyword evidence="2" id="KW-1185">Reference proteome</keyword>